<evidence type="ECO:0000256" key="1">
    <source>
        <dbReference type="SAM" id="Phobius"/>
    </source>
</evidence>
<keyword evidence="1" id="KW-0472">Membrane</keyword>
<dbReference type="InterPro" id="IPR050469">
    <property type="entry name" value="Diguanylate_Cyclase"/>
</dbReference>
<feature type="transmembrane region" description="Helical" evidence="1">
    <location>
        <begin position="91"/>
        <end position="111"/>
    </location>
</feature>
<evidence type="ECO:0000313" key="4">
    <source>
        <dbReference type="Proteomes" id="UP000272528"/>
    </source>
</evidence>
<sequence length="364" mass="40743">MYNSVIPYDDGELCRIMKNASQKSDHVLEAIFSVLHWIFLLTAVWIYFGYYQSPQTQSSFVLLLCGCTAYMALIQVILFKGNLESKTFYIVTRLGVILDVVAVTLLLTLTGDACSPMFPIYYFIILHAAVYWGLRGGILSSVLLAACYSAVLLGSSAASMHDHAADIGMNFICLLLMGVGGGIVVARGRKHLGEKSRFEQMAKHDYLTGLSNRRRFQGKLKELVHSGGKLALVMGDIDWFKSVNDRYGHLVGDQVLREVAAMLYRTFNAEHGGKAYRYGGEEFAITMRTDSHEEVHKRLAMFQEELSKLTFTAEEGQSFQVTMSFGFTFFDNHTVADLIKEADESLYEAKRQGRNCVVCLTCDV</sequence>
<keyword evidence="4" id="KW-1185">Reference proteome</keyword>
<name>A0A3Q8X2Y1_9BACL</name>
<dbReference type="SUPFAM" id="SSF55073">
    <property type="entry name" value="Nucleotide cyclase"/>
    <property type="match status" value="1"/>
</dbReference>
<feature type="transmembrane region" description="Helical" evidence="1">
    <location>
        <begin position="27"/>
        <end position="48"/>
    </location>
</feature>
<dbReference type="PROSITE" id="PS50887">
    <property type="entry name" value="GGDEF"/>
    <property type="match status" value="1"/>
</dbReference>
<keyword evidence="1" id="KW-1133">Transmembrane helix</keyword>
<dbReference type="PANTHER" id="PTHR45138:SF9">
    <property type="entry name" value="DIGUANYLATE CYCLASE DGCM-RELATED"/>
    <property type="match status" value="1"/>
</dbReference>
<dbReference type="SMART" id="SM00267">
    <property type="entry name" value="GGDEF"/>
    <property type="match status" value="1"/>
</dbReference>
<dbReference type="GO" id="GO:0052621">
    <property type="term" value="F:diguanylate cyclase activity"/>
    <property type="evidence" value="ECO:0007669"/>
    <property type="project" value="TreeGrafter"/>
</dbReference>
<dbReference type="Pfam" id="PF00990">
    <property type="entry name" value="GGDEF"/>
    <property type="match status" value="1"/>
</dbReference>
<proteinExistence type="predicted"/>
<reference evidence="4" key="1">
    <citation type="submission" date="2018-12" db="EMBL/GenBank/DDBJ databases">
        <title>Genome sequence of Peanibacillus sp.</title>
        <authorList>
            <person name="Subramani G."/>
            <person name="Srinivasan S."/>
            <person name="Kim M.K."/>
        </authorList>
    </citation>
    <scope>NUCLEOTIDE SEQUENCE [LARGE SCALE GENOMIC DNA]</scope>
    <source>
        <strain evidence="4">18JY67-1</strain>
    </source>
</reference>
<dbReference type="RefSeq" id="WP_126013601.1">
    <property type="nucleotide sequence ID" value="NZ_CP034437.1"/>
</dbReference>
<dbReference type="Proteomes" id="UP000272528">
    <property type="component" value="Chromosome"/>
</dbReference>
<gene>
    <name evidence="3" type="ORF">EJC50_05885</name>
</gene>
<accession>A0A3Q8X2Y1</accession>
<organism evidence="3 4">
    <name type="scientific">Paenibacillus albus</name>
    <dbReference type="NCBI Taxonomy" id="2495582"/>
    <lineage>
        <taxon>Bacteria</taxon>
        <taxon>Bacillati</taxon>
        <taxon>Bacillota</taxon>
        <taxon>Bacilli</taxon>
        <taxon>Bacillales</taxon>
        <taxon>Paenibacillaceae</taxon>
        <taxon>Paenibacillus</taxon>
    </lineage>
</organism>
<dbReference type="Gene3D" id="3.30.70.270">
    <property type="match status" value="1"/>
</dbReference>
<keyword evidence="1" id="KW-0812">Transmembrane</keyword>
<dbReference type="AlphaFoldDB" id="A0A3Q8X2Y1"/>
<dbReference type="FunFam" id="3.30.70.270:FF:000001">
    <property type="entry name" value="Diguanylate cyclase domain protein"/>
    <property type="match status" value="1"/>
</dbReference>
<dbReference type="NCBIfam" id="TIGR00254">
    <property type="entry name" value="GGDEF"/>
    <property type="match status" value="1"/>
</dbReference>
<feature type="transmembrane region" description="Helical" evidence="1">
    <location>
        <begin position="167"/>
        <end position="186"/>
    </location>
</feature>
<evidence type="ECO:0000313" key="3">
    <source>
        <dbReference type="EMBL" id="AZN39247.1"/>
    </source>
</evidence>
<dbReference type="KEGG" id="palb:EJC50_05885"/>
<dbReference type="InterPro" id="IPR029787">
    <property type="entry name" value="Nucleotide_cyclase"/>
</dbReference>
<feature type="domain" description="GGDEF" evidence="2">
    <location>
        <begin position="228"/>
        <end position="362"/>
    </location>
</feature>
<dbReference type="InterPro" id="IPR000160">
    <property type="entry name" value="GGDEF_dom"/>
</dbReference>
<dbReference type="CDD" id="cd01949">
    <property type="entry name" value="GGDEF"/>
    <property type="match status" value="1"/>
</dbReference>
<dbReference type="EMBL" id="CP034437">
    <property type="protein sequence ID" value="AZN39247.1"/>
    <property type="molecule type" value="Genomic_DNA"/>
</dbReference>
<feature type="transmembrane region" description="Helical" evidence="1">
    <location>
        <begin position="141"/>
        <end position="161"/>
    </location>
</feature>
<dbReference type="PANTHER" id="PTHR45138">
    <property type="entry name" value="REGULATORY COMPONENTS OF SENSORY TRANSDUCTION SYSTEM"/>
    <property type="match status" value="1"/>
</dbReference>
<evidence type="ECO:0000259" key="2">
    <source>
        <dbReference type="PROSITE" id="PS50887"/>
    </source>
</evidence>
<feature type="transmembrane region" description="Helical" evidence="1">
    <location>
        <begin position="60"/>
        <end position="79"/>
    </location>
</feature>
<dbReference type="OrthoDB" id="9759607at2"/>
<dbReference type="InterPro" id="IPR043128">
    <property type="entry name" value="Rev_trsase/Diguanyl_cyclase"/>
</dbReference>
<protein>
    <submittedName>
        <fullName evidence="3">GGDEF domain-containing protein</fullName>
    </submittedName>
</protein>